<dbReference type="RefSeq" id="WP_271325235.1">
    <property type="nucleotide sequence ID" value="NZ_JAAGKO020000012.1"/>
</dbReference>
<reference evidence="1 2" key="1">
    <citation type="submission" date="2023-05" db="EMBL/GenBank/DDBJ databases">
        <title>Streptantibioticus silvisoli sp. nov., acidotolerant actinomycetes 1 from pine litter.</title>
        <authorList>
            <person name="Swiecimska M."/>
            <person name="Golinska P."/>
            <person name="Sangal V."/>
            <person name="Wachnowicz B."/>
            <person name="Goodfellow M."/>
        </authorList>
    </citation>
    <scope>NUCLEOTIDE SEQUENCE [LARGE SCALE GENOMIC DNA]</scope>
    <source>
        <strain evidence="1 2">SL54</strain>
    </source>
</reference>
<dbReference type="EMBL" id="JAAGKO020000012">
    <property type="protein sequence ID" value="MDI5963251.1"/>
    <property type="molecule type" value="Genomic_DNA"/>
</dbReference>
<comment type="caution">
    <text evidence="1">The sequence shown here is derived from an EMBL/GenBank/DDBJ whole genome shotgun (WGS) entry which is preliminary data.</text>
</comment>
<accession>A0ABT6VXP3</accession>
<name>A0ABT6VXP3_9ACTN</name>
<proteinExistence type="predicted"/>
<evidence type="ECO:0000313" key="1">
    <source>
        <dbReference type="EMBL" id="MDI5963251.1"/>
    </source>
</evidence>
<sequence length="155" mass="17614">MTISPLLVPPANPSPEVSRTWVRRILKGGQITETCPDWCTAKHLNDDNSVGLDDLSHCADGPRIELPCFDRYEDGRPVHVSTYVLRADIFVSPYSEDSAQRVPHIQFEPFQDEFLPPLNPNEFEDVIRQIEAHTIRLREVHQQLVSLRTEGQEGG</sequence>
<organism evidence="1 2">
    <name type="scientific">Streptantibioticus silvisoli</name>
    <dbReference type="NCBI Taxonomy" id="2705255"/>
    <lineage>
        <taxon>Bacteria</taxon>
        <taxon>Bacillati</taxon>
        <taxon>Actinomycetota</taxon>
        <taxon>Actinomycetes</taxon>
        <taxon>Kitasatosporales</taxon>
        <taxon>Streptomycetaceae</taxon>
        <taxon>Streptantibioticus</taxon>
    </lineage>
</organism>
<dbReference type="InterPro" id="IPR054202">
    <property type="entry name" value="DUF6907"/>
</dbReference>
<dbReference type="Pfam" id="PF21848">
    <property type="entry name" value="DUF6907"/>
    <property type="match status" value="1"/>
</dbReference>
<evidence type="ECO:0000313" key="2">
    <source>
        <dbReference type="Proteomes" id="UP001156398"/>
    </source>
</evidence>
<dbReference type="Proteomes" id="UP001156398">
    <property type="component" value="Unassembled WGS sequence"/>
</dbReference>
<gene>
    <name evidence="1" type="ORF">POF43_011125</name>
</gene>
<protein>
    <submittedName>
        <fullName evidence="1">Uncharacterized protein</fullName>
    </submittedName>
</protein>
<keyword evidence="2" id="KW-1185">Reference proteome</keyword>